<proteinExistence type="predicted"/>
<reference evidence="2 4" key="3">
    <citation type="submission" date="2019-07" db="EMBL/GenBank/DDBJ databases">
        <title>Whole genome shotgun sequence of Methylobacterium oxalidis NBRC 107715.</title>
        <authorList>
            <person name="Hosoyama A."/>
            <person name="Uohara A."/>
            <person name="Ohji S."/>
            <person name="Ichikawa N."/>
        </authorList>
    </citation>
    <scope>NUCLEOTIDE SEQUENCE [LARGE SCALE GENOMIC DNA]</scope>
    <source>
        <strain evidence="2 4">NBRC 107715</strain>
    </source>
</reference>
<dbReference type="EMBL" id="BSPK01000004">
    <property type="protein sequence ID" value="GLS62187.1"/>
    <property type="molecule type" value="Genomic_DNA"/>
</dbReference>
<evidence type="ECO:0000313" key="3">
    <source>
        <dbReference type="EMBL" id="GLS62187.1"/>
    </source>
</evidence>
<keyword evidence="5" id="KW-1185">Reference proteome</keyword>
<feature type="domain" description="HPr kinase/phosphorylase C-terminal" evidence="1">
    <location>
        <begin position="10"/>
        <end position="95"/>
    </location>
</feature>
<gene>
    <name evidence="3" type="ORF">GCM10007888_05680</name>
    <name evidence="2" type="ORF">MOX02_02800</name>
</gene>
<dbReference type="SUPFAM" id="SSF53795">
    <property type="entry name" value="PEP carboxykinase-like"/>
    <property type="match status" value="1"/>
</dbReference>
<dbReference type="GO" id="GO:0005524">
    <property type="term" value="F:ATP binding"/>
    <property type="evidence" value="ECO:0007669"/>
    <property type="project" value="InterPro"/>
</dbReference>
<evidence type="ECO:0000313" key="5">
    <source>
        <dbReference type="Proteomes" id="UP001156856"/>
    </source>
</evidence>
<organism evidence="2 4">
    <name type="scientific">Methylobacterium oxalidis</name>
    <dbReference type="NCBI Taxonomy" id="944322"/>
    <lineage>
        <taxon>Bacteria</taxon>
        <taxon>Pseudomonadati</taxon>
        <taxon>Pseudomonadota</taxon>
        <taxon>Alphaproteobacteria</taxon>
        <taxon>Hyphomicrobiales</taxon>
        <taxon>Methylobacteriaceae</taxon>
        <taxon>Methylobacterium</taxon>
    </lineage>
</organism>
<sequence>MTARAAGGPATSATLHATCVVIRDAGILIRGEAGSGKSTLAFGLLDRASRDGLHAALVGDDRVRVALRHGRLVARPHPAIAGRIEIRGIGLREVPAVRAAVLRLVVDCVDAVPRLPEPAEPAVLLGVALQRVILGAPLRSTGQGPAHVLAALAVASRSHS</sequence>
<evidence type="ECO:0000313" key="2">
    <source>
        <dbReference type="EMBL" id="GEP02242.1"/>
    </source>
</evidence>
<accession>A0A512IX07</accession>
<evidence type="ECO:0000259" key="1">
    <source>
        <dbReference type="Pfam" id="PF07475"/>
    </source>
</evidence>
<dbReference type="RefSeq" id="WP_147023912.1">
    <property type="nucleotide sequence ID" value="NZ_BJZU01000003.1"/>
</dbReference>
<reference evidence="5" key="2">
    <citation type="journal article" date="2019" name="Int. J. Syst. Evol. Microbiol.">
        <title>The Global Catalogue of Microorganisms (GCM) 10K type strain sequencing project: providing services to taxonomists for standard genome sequencing and annotation.</title>
        <authorList>
            <consortium name="The Broad Institute Genomics Platform"/>
            <consortium name="The Broad Institute Genome Sequencing Center for Infectious Disease"/>
            <person name="Wu L."/>
            <person name="Ma J."/>
        </authorList>
    </citation>
    <scope>NUCLEOTIDE SEQUENCE [LARGE SCALE GENOMIC DNA]</scope>
    <source>
        <strain evidence="5">NBRC 107715</strain>
    </source>
</reference>
<dbReference type="GO" id="GO:0006109">
    <property type="term" value="P:regulation of carbohydrate metabolic process"/>
    <property type="evidence" value="ECO:0007669"/>
    <property type="project" value="InterPro"/>
</dbReference>
<dbReference type="Proteomes" id="UP000321960">
    <property type="component" value="Unassembled WGS sequence"/>
</dbReference>
<keyword evidence="2" id="KW-0418">Kinase</keyword>
<dbReference type="OrthoDB" id="8326226at2"/>
<reference evidence="3" key="4">
    <citation type="submission" date="2023-01" db="EMBL/GenBank/DDBJ databases">
        <title>Draft genome sequence of Methylobacterium oxalidis strain NBRC 107715.</title>
        <authorList>
            <person name="Sun Q."/>
            <person name="Mori K."/>
        </authorList>
    </citation>
    <scope>NUCLEOTIDE SEQUENCE</scope>
    <source>
        <strain evidence="3">NBRC 107715</strain>
    </source>
</reference>
<dbReference type="Proteomes" id="UP001156856">
    <property type="component" value="Unassembled WGS sequence"/>
</dbReference>
<dbReference type="Gene3D" id="3.40.50.300">
    <property type="entry name" value="P-loop containing nucleotide triphosphate hydrolases"/>
    <property type="match status" value="1"/>
</dbReference>
<evidence type="ECO:0000313" key="4">
    <source>
        <dbReference type="Proteomes" id="UP000321960"/>
    </source>
</evidence>
<protein>
    <submittedName>
        <fullName evidence="2">HPr kinase</fullName>
    </submittedName>
</protein>
<dbReference type="CDD" id="cd01918">
    <property type="entry name" value="HprK_C"/>
    <property type="match status" value="1"/>
</dbReference>
<dbReference type="EMBL" id="BJZU01000003">
    <property type="protein sequence ID" value="GEP02242.1"/>
    <property type="molecule type" value="Genomic_DNA"/>
</dbReference>
<dbReference type="InterPro" id="IPR011104">
    <property type="entry name" value="Hpr_kin/Pase_C"/>
</dbReference>
<keyword evidence="2" id="KW-0808">Transferase</keyword>
<name>A0A512IX07_9HYPH</name>
<dbReference type="Pfam" id="PF07475">
    <property type="entry name" value="Hpr_kinase_C"/>
    <property type="match status" value="1"/>
</dbReference>
<reference evidence="3" key="1">
    <citation type="journal article" date="2014" name="Int. J. Syst. Evol. Microbiol.">
        <title>Complete genome of a new Firmicutes species belonging to the dominant human colonic microbiota ('Ruminococcus bicirculans') reveals two chromosomes and a selective capacity to utilize plant glucans.</title>
        <authorList>
            <consortium name="NISC Comparative Sequencing Program"/>
            <person name="Wegmann U."/>
            <person name="Louis P."/>
            <person name="Goesmann A."/>
            <person name="Henrissat B."/>
            <person name="Duncan S.H."/>
            <person name="Flint H.J."/>
        </authorList>
    </citation>
    <scope>NUCLEOTIDE SEQUENCE</scope>
    <source>
        <strain evidence="3">NBRC 107715</strain>
    </source>
</reference>
<comment type="caution">
    <text evidence="2">The sequence shown here is derived from an EMBL/GenBank/DDBJ whole genome shotgun (WGS) entry which is preliminary data.</text>
</comment>
<dbReference type="GO" id="GO:0000155">
    <property type="term" value="F:phosphorelay sensor kinase activity"/>
    <property type="evidence" value="ECO:0007669"/>
    <property type="project" value="InterPro"/>
</dbReference>
<dbReference type="InterPro" id="IPR027417">
    <property type="entry name" value="P-loop_NTPase"/>
</dbReference>
<dbReference type="AlphaFoldDB" id="A0A512IX07"/>